<protein>
    <submittedName>
        <fullName evidence="1">Uncharacterized protein</fullName>
    </submittedName>
</protein>
<dbReference type="EMBL" id="REGN01005811">
    <property type="protein sequence ID" value="RNA11928.1"/>
    <property type="molecule type" value="Genomic_DNA"/>
</dbReference>
<evidence type="ECO:0000313" key="2">
    <source>
        <dbReference type="Proteomes" id="UP000276133"/>
    </source>
</evidence>
<comment type="caution">
    <text evidence="1">The sequence shown here is derived from an EMBL/GenBank/DDBJ whole genome shotgun (WGS) entry which is preliminary data.</text>
</comment>
<evidence type="ECO:0000313" key="1">
    <source>
        <dbReference type="EMBL" id="RNA11928.1"/>
    </source>
</evidence>
<name>A0A3M7QLW1_BRAPC</name>
<feature type="non-terminal residue" evidence="1">
    <location>
        <position position="244"/>
    </location>
</feature>
<keyword evidence="2" id="KW-1185">Reference proteome</keyword>
<accession>A0A3M7QLW1</accession>
<dbReference type="Proteomes" id="UP000276133">
    <property type="component" value="Unassembled WGS sequence"/>
</dbReference>
<proteinExistence type="predicted"/>
<reference evidence="1 2" key="1">
    <citation type="journal article" date="2018" name="Sci. Rep.">
        <title>Genomic signatures of local adaptation to the degree of environmental predictability in rotifers.</title>
        <authorList>
            <person name="Franch-Gras L."/>
            <person name="Hahn C."/>
            <person name="Garcia-Roger E.M."/>
            <person name="Carmona M.J."/>
            <person name="Serra M."/>
            <person name="Gomez A."/>
        </authorList>
    </citation>
    <scope>NUCLEOTIDE SEQUENCE [LARGE SCALE GENOMIC DNA]</scope>
    <source>
        <strain evidence="1">HYR1</strain>
    </source>
</reference>
<sequence length="244" mass="28733">MCLLTYNSRKFLIEIVNQFSVQNLDDDVLVKKYADLINLLDIKDVFSYKTSQKESSSGQTLFRNPSSASLNSDNLEELSFIMYKFKEAFYDLVYKFPRPNYLKDNCINNCVDFYLQRKFLPIFGPQSIEGIKNLLEKYLAVRNKFSIVVRKNLIEALHRKINEYFQMDHKSFIEQLVAQVLIAAYEITLVEEDSHFRSVPSAQKMDFIFDLFEMKYFVVTKLIELVNVSNDENNVLKIIKIFEK</sequence>
<gene>
    <name evidence="1" type="ORF">BpHYR1_032478</name>
</gene>
<organism evidence="1 2">
    <name type="scientific">Brachionus plicatilis</name>
    <name type="common">Marine rotifer</name>
    <name type="synonym">Brachionus muelleri</name>
    <dbReference type="NCBI Taxonomy" id="10195"/>
    <lineage>
        <taxon>Eukaryota</taxon>
        <taxon>Metazoa</taxon>
        <taxon>Spiralia</taxon>
        <taxon>Gnathifera</taxon>
        <taxon>Rotifera</taxon>
        <taxon>Eurotatoria</taxon>
        <taxon>Monogononta</taxon>
        <taxon>Pseudotrocha</taxon>
        <taxon>Ploima</taxon>
        <taxon>Brachionidae</taxon>
        <taxon>Brachionus</taxon>
    </lineage>
</organism>
<dbReference type="AlphaFoldDB" id="A0A3M7QLW1"/>